<sequence>MARALTGTVTTPGDERAPLHALTVEYPDTHIFAFDGLWGASPETLVDVVDTRVHARVLAGSAARGWDSASDGAAASGLASSAKDIDEHAYAVGSVVSALSRHCRAVVGAAVPFTLRLANVWHLASDITAVLAPRSTIFDLVDSLHPTAAVAGVPTDTALAAIAEVEKIPRGRYAGPVGWIDAQGNGEFAIALRCAQWTDGGIVAHAGAGIIADSDPESEYAETELKFRPIRDALAN</sequence>
<proteinExistence type="predicted"/>
<feature type="domain" description="Chorismate-utilising enzyme C-terminal" evidence="1">
    <location>
        <begin position="2"/>
        <end position="226"/>
    </location>
</feature>
<dbReference type="InterPro" id="IPR015890">
    <property type="entry name" value="Chorismate_C"/>
</dbReference>
<evidence type="ECO:0000259" key="1">
    <source>
        <dbReference type="Pfam" id="PF00425"/>
    </source>
</evidence>
<reference evidence="2" key="1">
    <citation type="submission" date="2020-05" db="EMBL/GenBank/DDBJ databases">
        <authorList>
            <person name="Chiriac C."/>
            <person name="Salcher M."/>
            <person name="Ghai R."/>
            <person name="Kavagutti S V."/>
        </authorList>
    </citation>
    <scope>NUCLEOTIDE SEQUENCE</scope>
</reference>
<dbReference type="EMBL" id="CAEZUE010000053">
    <property type="protein sequence ID" value="CAB4591287.1"/>
    <property type="molecule type" value="Genomic_DNA"/>
</dbReference>
<dbReference type="Pfam" id="PF00425">
    <property type="entry name" value="Chorismate_bind"/>
    <property type="match status" value="1"/>
</dbReference>
<accession>A0A6J6FR73</accession>
<name>A0A6J6FR73_9ZZZZ</name>
<evidence type="ECO:0000313" key="2">
    <source>
        <dbReference type="EMBL" id="CAB4591287.1"/>
    </source>
</evidence>
<dbReference type="Gene3D" id="3.60.120.10">
    <property type="entry name" value="Anthranilate synthase"/>
    <property type="match status" value="1"/>
</dbReference>
<organism evidence="2">
    <name type="scientific">freshwater metagenome</name>
    <dbReference type="NCBI Taxonomy" id="449393"/>
    <lineage>
        <taxon>unclassified sequences</taxon>
        <taxon>metagenomes</taxon>
        <taxon>ecological metagenomes</taxon>
    </lineage>
</organism>
<dbReference type="SUPFAM" id="SSF56322">
    <property type="entry name" value="ADC synthase"/>
    <property type="match status" value="1"/>
</dbReference>
<dbReference type="PANTHER" id="PTHR42839">
    <property type="entry name" value="ISOCHORISMATE SYNTHASE ENTC"/>
    <property type="match status" value="1"/>
</dbReference>
<dbReference type="InterPro" id="IPR005801">
    <property type="entry name" value="ADC_synthase"/>
</dbReference>
<protein>
    <submittedName>
        <fullName evidence="2">Unannotated protein</fullName>
    </submittedName>
</protein>
<dbReference type="AlphaFoldDB" id="A0A6J6FR73"/>
<dbReference type="PANTHER" id="PTHR42839:SF2">
    <property type="entry name" value="ISOCHORISMATE SYNTHASE ENTC"/>
    <property type="match status" value="1"/>
</dbReference>
<gene>
    <name evidence="2" type="ORF">UFOPK1788_00538</name>
</gene>